<dbReference type="Proteomes" id="UP000292052">
    <property type="component" value="Unassembled WGS sequence"/>
</dbReference>
<dbReference type="EMBL" id="QDEB01132754">
    <property type="protein sequence ID" value="RZB38897.1"/>
    <property type="molecule type" value="Genomic_DNA"/>
</dbReference>
<proteinExistence type="predicted"/>
<comment type="caution">
    <text evidence="3">The sequence shown here is derived from an EMBL/GenBank/DDBJ whole genome shotgun (WGS) entry which is preliminary data.</text>
</comment>
<protein>
    <submittedName>
        <fullName evidence="3">Uncharacterized protein</fullName>
    </submittedName>
</protein>
<feature type="non-terminal residue" evidence="3">
    <location>
        <position position="199"/>
    </location>
</feature>
<accession>A0A482V6S8</accession>
<feature type="region of interest" description="Disordered" evidence="1">
    <location>
        <begin position="179"/>
        <end position="199"/>
    </location>
</feature>
<dbReference type="AlphaFoldDB" id="A0A482V6S8"/>
<gene>
    <name evidence="3" type="ORF">BDFB_005999</name>
</gene>
<keyword evidence="4" id="KW-1185">Reference proteome</keyword>
<evidence type="ECO:0000256" key="1">
    <source>
        <dbReference type="SAM" id="MobiDB-lite"/>
    </source>
</evidence>
<name>A0A482V6S8_ASBVE</name>
<evidence type="ECO:0000313" key="4">
    <source>
        <dbReference type="Proteomes" id="UP000292052"/>
    </source>
</evidence>
<sequence length="199" mass="21929">MKLTVCLLLVLVTGSFAYPVSQPTYPNTPYISAQAIPAVQYRQPAQPYLQPQFISAAIQGTQITRPVYEGDKGAGLQKYSTQIKQPIQQVLLSGNVDRQIQKVAQAAGPLYLHQIQAAQQQGQAQQALAAAQRKATSQTLNRQIQPIPIPQPQPQYLREVPQQTQVKYARPAAAVAQAYRPVASPAQEARDQQNPEEYD</sequence>
<feature type="signal peptide" evidence="2">
    <location>
        <begin position="1"/>
        <end position="17"/>
    </location>
</feature>
<evidence type="ECO:0000256" key="2">
    <source>
        <dbReference type="SAM" id="SignalP"/>
    </source>
</evidence>
<feature type="chain" id="PRO_5019710789" evidence="2">
    <location>
        <begin position="18"/>
        <end position="199"/>
    </location>
</feature>
<reference evidence="3 4" key="1">
    <citation type="submission" date="2017-03" db="EMBL/GenBank/DDBJ databases">
        <title>Genome of the blue death feigning beetle - Asbolus verrucosus.</title>
        <authorList>
            <person name="Rider S.D."/>
        </authorList>
    </citation>
    <scope>NUCLEOTIDE SEQUENCE [LARGE SCALE GENOMIC DNA]</scope>
    <source>
        <strain evidence="3">Butters</strain>
        <tissue evidence="3">Head and leg muscle</tissue>
    </source>
</reference>
<dbReference type="OrthoDB" id="10641725at2759"/>
<evidence type="ECO:0000313" key="3">
    <source>
        <dbReference type="EMBL" id="RZB38897.1"/>
    </source>
</evidence>
<organism evidence="3 4">
    <name type="scientific">Asbolus verrucosus</name>
    <name type="common">Desert ironclad beetle</name>
    <dbReference type="NCBI Taxonomy" id="1661398"/>
    <lineage>
        <taxon>Eukaryota</taxon>
        <taxon>Metazoa</taxon>
        <taxon>Ecdysozoa</taxon>
        <taxon>Arthropoda</taxon>
        <taxon>Hexapoda</taxon>
        <taxon>Insecta</taxon>
        <taxon>Pterygota</taxon>
        <taxon>Neoptera</taxon>
        <taxon>Endopterygota</taxon>
        <taxon>Coleoptera</taxon>
        <taxon>Polyphaga</taxon>
        <taxon>Cucujiformia</taxon>
        <taxon>Tenebrionidae</taxon>
        <taxon>Pimeliinae</taxon>
        <taxon>Asbolus</taxon>
    </lineage>
</organism>
<keyword evidence="2" id="KW-0732">Signal</keyword>